<dbReference type="HOGENOM" id="CLU_057467_2_0_9"/>
<dbReference type="InterPro" id="IPR012347">
    <property type="entry name" value="Ferritin-like"/>
</dbReference>
<dbReference type="InterPro" id="IPR039377">
    <property type="entry name" value="Mn_catalase_dom"/>
</dbReference>
<proteinExistence type="inferred from homology"/>
<feature type="binding site" evidence="2">
    <location>
        <position position="61"/>
    </location>
    <ligand>
        <name>Mn(2+)</name>
        <dbReference type="ChEBI" id="CHEBI:29035"/>
        <label>1</label>
    </ligand>
</feature>
<dbReference type="EMBL" id="ABFX02000004">
    <property type="protein sequence ID" value="EDS19134.1"/>
    <property type="molecule type" value="Genomic_DNA"/>
</dbReference>
<evidence type="ECO:0000256" key="2">
    <source>
        <dbReference type="PIRSR" id="PIRSR607760-1"/>
    </source>
</evidence>
<dbReference type="eggNOG" id="COG3546">
    <property type="taxonomic scope" value="Bacteria"/>
</dbReference>
<keyword evidence="2" id="KW-0464">Manganese</keyword>
<feature type="binding site" evidence="2">
    <location>
        <position position="129"/>
    </location>
    <ligand>
        <name>Mn(2+)</name>
        <dbReference type="ChEBI" id="CHEBI:29035"/>
        <label>1</label>
    </ligand>
</feature>
<comment type="caution">
    <text evidence="4">The sequence shown here is derived from an EMBL/GenBank/DDBJ whole genome shotgun (WGS) entry which is preliminary data.</text>
</comment>
<feature type="binding site" evidence="3">
    <location>
        <position position="53"/>
    </location>
    <ligand>
        <name>Ca(2+)</name>
        <dbReference type="ChEBI" id="CHEBI:29108"/>
    </ligand>
</feature>
<evidence type="ECO:0000256" key="3">
    <source>
        <dbReference type="PIRSR" id="PIRSR607760-2"/>
    </source>
</evidence>
<keyword evidence="3" id="KW-0106">Calcium</keyword>
<reference evidence="4" key="1">
    <citation type="submission" date="2007-11" db="EMBL/GenBank/DDBJ databases">
        <authorList>
            <person name="Fulton L."/>
            <person name="Clifton S."/>
            <person name="Fulton B."/>
            <person name="Xu J."/>
            <person name="Minx P."/>
            <person name="Pepin K.H."/>
            <person name="Johnson M."/>
            <person name="Thiruvilangam P."/>
            <person name="Bhonagiri V."/>
            <person name="Nash W.E."/>
            <person name="Mardis E.R."/>
            <person name="Wilson R.K."/>
        </authorList>
    </citation>
    <scope>NUCLEOTIDE SEQUENCE [LARGE SCALE GENOMIC DNA]</scope>
    <source>
        <strain evidence="4">DSM 1402</strain>
    </source>
</reference>
<dbReference type="Gene3D" id="1.20.1260.10">
    <property type="match status" value="1"/>
</dbReference>
<feature type="binding site" evidence="2">
    <location>
        <position position="58"/>
    </location>
    <ligand>
        <name>Mn(2+)</name>
        <dbReference type="ChEBI" id="CHEBI:29035"/>
        <label>1</label>
    </ligand>
</feature>
<comment type="cofactor">
    <cofactor evidence="3">
        <name>Ca(2+)</name>
        <dbReference type="ChEBI" id="CHEBI:29108"/>
    </cofactor>
    <text evidence="3">Binds 1 Ca(2+) ion per subunit.</text>
</comment>
<keyword evidence="2" id="KW-0479">Metal-binding</keyword>
<evidence type="ECO:0008006" key="6">
    <source>
        <dbReference type="Google" id="ProtNLM"/>
    </source>
</evidence>
<feature type="binding site" evidence="2">
    <location>
        <position position="28"/>
    </location>
    <ligand>
        <name>Mn(2+)</name>
        <dbReference type="ChEBI" id="CHEBI:29035"/>
        <label>1</label>
    </ligand>
</feature>
<feature type="binding site" evidence="2">
    <location>
        <position position="162"/>
    </location>
    <ligand>
        <name>Mn(2+)</name>
        <dbReference type="ChEBI" id="CHEBI:29035"/>
        <label>1</label>
    </ligand>
</feature>
<protein>
    <recommendedName>
        <fullName evidence="6">Manganese catalase family protein</fullName>
    </recommendedName>
</protein>
<accession>B0N3W2</accession>
<gene>
    <name evidence="4" type="ORF">CLORAM_01131</name>
</gene>
<dbReference type="Proteomes" id="UP000005798">
    <property type="component" value="Unassembled WGS sequence"/>
</dbReference>
<dbReference type="CDD" id="cd01051">
    <property type="entry name" value="Mn_catalase"/>
    <property type="match status" value="1"/>
</dbReference>
<evidence type="ECO:0000313" key="4">
    <source>
        <dbReference type="EMBL" id="EDS19134.1"/>
    </source>
</evidence>
<name>B0N3W2_9FIRM</name>
<evidence type="ECO:0000313" key="5">
    <source>
        <dbReference type="Proteomes" id="UP000005798"/>
    </source>
</evidence>
<dbReference type="AlphaFoldDB" id="B0N3W2"/>
<reference evidence="4" key="2">
    <citation type="submission" date="2014-06" db="EMBL/GenBank/DDBJ databases">
        <title>Draft genome sequence of Clostridium ramosum(DSM 1402).</title>
        <authorList>
            <person name="Sudarsanam P."/>
            <person name="Ley R."/>
            <person name="Guruge J."/>
            <person name="Turnbaugh P.J."/>
            <person name="Mahowald M."/>
            <person name="Liep D."/>
            <person name="Gordon J."/>
        </authorList>
    </citation>
    <scope>NUCLEOTIDE SEQUENCE</scope>
    <source>
        <strain evidence="4">DSM 1402</strain>
    </source>
</reference>
<dbReference type="InterPro" id="IPR007760">
    <property type="entry name" value="Mn_catalase"/>
</dbReference>
<sequence length="197" mass="22272">MQYPINITKPNAKAAAVIIDQLGGPDGELGAALRYLSQRYTMPYPEIQALLTDIGTEELAHVEMISAILYQLTTDLTIDQIKAQGYDKYFVDHTLGIYPQGASNVPFTAAYFQSKGDPITDLTEDMAAEQKARTTYDNILALVDDEEIKKPIRFLREREIIHYQRFAEALEIVKGHLNSDNYYAYNPAFRNGKCNKK</sequence>
<evidence type="ECO:0000256" key="1">
    <source>
        <dbReference type="ARBA" id="ARBA00007644"/>
    </source>
</evidence>
<dbReference type="SUPFAM" id="SSF47240">
    <property type="entry name" value="Ferritin-like"/>
    <property type="match status" value="1"/>
</dbReference>
<dbReference type="GO" id="GO:0046872">
    <property type="term" value="F:metal ion binding"/>
    <property type="evidence" value="ECO:0007669"/>
    <property type="project" value="UniProtKB-KW"/>
</dbReference>
<dbReference type="Pfam" id="PF05067">
    <property type="entry name" value="Mn_catalase"/>
    <property type="match status" value="1"/>
</dbReference>
<comment type="cofactor">
    <cofactor evidence="2">
        <name>Mn(2+)</name>
        <dbReference type="ChEBI" id="CHEBI:29035"/>
    </cofactor>
    <text evidence="2">Binds 2 manganese ions per subunit.</text>
</comment>
<comment type="similarity">
    <text evidence="1">Belongs to the manganese catalase family.</text>
</comment>
<keyword evidence="5" id="KW-1185">Reference proteome</keyword>
<dbReference type="InterPro" id="IPR009078">
    <property type="entry name" value="Ferritin-like_SF"/>
</dbReference>
<organism evidence="4 5">
    <name type="scientific">Thomasclavelia ramosa DSM 1402</name>
    <dbReference type="NCBI Taxonomy" id="445974"/>
    <lineage>
        <taxon>Bacteria</taxon>
        <taxon>Bacillati</taxon>
        <taxon>Bacillota</taxon>
        <taxon>Erysipelotrichia</taxon>
        <taxon>Erysipelotrichales</taxon>
        <taxon>Coprobacillaceae</taxon>
        <taxon>Thomasclavelia</taxon>
    </lineage>
</organism>